<name>A0A232FIP6_9HYME</name>
<evidence type="ECO:0008006" key="4">
    <source>
        <dbReference type="Google" id="ProtNLM"/>
    </source>
</evidence>
<feature type="chain" id="PRO_5012986013" description="Invertebrate defensins family profile domain-containing protein" evidence="1">
    <location>
        <begin position="21"/>
        <end position="182"/>
    </location>
</feature>
<sequence length="182" mass="20117">MKFLFAFFLIVAVTSVEVYAQCDDNKCNSGCRSQGNIIGVCRKDDSCLCVAGKTLRRNAIPTSATPAAKAVETFWEDAMEIISASVLQNAIPTSVTLAAKAVEMLWEHAREILYASVLQLQNAIPTSATQAVKAVETVSDDVRPILSANVLLLSKVRSEVRSRIRSRVKSLKYNYYDPYSYR</sequence>
<evidence type="ECO:0000313" key="2">
    <source>
        <dbReference type="EMBL" id="OXU30338.1"/>
    </source>
</evidence>
<organism evidence="2 3">
    <name type="scientific">Trichomalopsis sarcophagae</name>
    <dbReference type="NCBI Taxonomy" id="543379"/>
    <lineage>
        <taxon>Eukaryota</taxon>
        <taxon>Metazoa</taxon>
        <taxon>Ecdysozoa</taxon>
        <taxon>Arthropoda</taxon>
        <taxon>Hexapoda</taxon>
        <taxon>Insecta</taxon>
        <taxon>Pterygota</taxon>
        <taxon>Neoptera</taxon>
        <taxon>Endopterygota</taxon>
        <taxon>Hymenoptera</taxon>
        <taxon>Apocrita</taxon>
        <taxon>Proctotrupomorpha</taxon>
        <taxon>Chalcidoidea</taxon>
        <taxon>Pteromalidae</taxon>
        <taxon>Pteromalinae</taxon>
        <taxon>Trichomalopsis</taxon>
    </lineage>
</organism>
<keyword evidence="1" id="KW-0732">Signal</keyword>
<evidence type="ECO:0000256" key="1">
    <source>
        <dbReference type="SAM" id="SignalP"/>
    </source>
</evidence>
<reference evidence="2 3" key="1">
    <citation type="journal article" date="2017" name="Curr. Biol.">
        <title>The Evolution of Venom by Co-option of Single-Copy Genes.</title>
        <authorList>
            <person name="Martinson E.O."/>
            <person name="Mrinalini"/>
            <person name="Kelkar Y.D."/>
            <person name="Chang C.H."/>
            <person name="Werren J.H."/>
        </authorList>
    </citation>
    <scope>NUCLEOTIDE SEQUENCE [LARGE SCALE GENOMIC DNA]</scope>
    <source>
        <strain evidence="2 3">Alberta</strain>
        <tissue evidence="2">Whole body</tissue>
    </source>
</reference>
<evidence type="ECO:0000313" key="3">
    <source>
        <dbReference type="Proteomes" id="UP000215335"/>
    </source>
</evidence>
<proteinExistence type="predicted"/>
<gene>
    <name evidence="2" type="ORF">TSAR_012977</name>
</gene>
<protein>
    <recommendedName>
        <fullName evidence="4">Invertebrate defensins family profile domain-containing protein</fullName>
    </recommendedName>
</protein>
<feature type="signal peptide" evidence="1">
    <location>
        <begin position="1"/>
        <end position="20"/>
    </location>
</feature>
<dbReference type="EMBL" id="NNAY01000171">
    <property type="protein sequence ID" value="OXU30338.1"/>
    <property type="molecule type" value="Genomic_DNA"/>
</dbReference>
<comment type="caution">
    <text evidence="2">The sequence shown here is derived from an EMBL/GenBank/DDBJ whole genome shotgun (WGS) entry which is preliminary data.</text>
</comment>
<accession>A0A232FIP6</accession>
<dbReference type="AlphaFoldDB" id="A0A232FIP6"/>
<keyword evidence="3" id="KW-1185">Reference proteome</keyword>
<dbReference type="Proteomes" id="UP000215335">
    <property type="component" value="Unassembled WGS sequence"/>
</dbReference>